<accession>A0A375BP15</accession>
<comment type="caution">
    <text evidence="2">The sequence shown here is derived from an EMBL/GenBank/DDBJ whole genome shotgun (WGS) entry which is preliminary data.</text>
</comment>
<evidence type="ECO:0000256" key="1">
    <source>
        <dbReference type="SAM" id="MobiDB-lite"/>
    </source>
</evidence>
<protein>
    <submittedName>
        <fullName evidence="2">Uncharacterized protein</fullName>
    </submittedName>
</protein>
<gene>
    <name evidence="2" type="ORF">CBM2589_B220118</name>
</gene>
<dbReference type="AlphaFoldDB" id="A0A375BP15"/>
<dbReference type="EMBL" id="OFSP01000015">
    <property type="protein sequence ID" value="SOY49238.1"/>
    <property type="molecule type" value="Genomic_DNA"/>
</dbReference>
<name>A0A375BP15_9BURK</name>
<sequence>MKNPVPDLRMGFFSDASIPLARSPLPLAGEGLGERAGASKSDSIHFVETPALTPAPLP</sequence>
<proteinExistence type="predicted"/>
<evidence type="ECO:0000313" key="2">
    <source>
        <dbReference type="EMBL" id="SOY49238.1"/>
    </source>
</evidence>
<organism evidence="2">
    <name type="scientific">Cupriavidus taiwanensis</name>
    <dbReference type="NCBI Taxonomy" id="164546"/>
    <lineage>
        <taxon>Bacteria</taxon>
        <taxon>Pseudomonadati</taxon>
        <taxon>Pseudomonadota</taxon>
        <taxon>Betaproteobacteria</taxon>
        <taxon>Burkholderiales</taxon>
        <taxon>Burkholderiaceae</taxon>
        <taxon>Cupriavidus</taxon>
    </lineage>
</organism>
<feature type="region of interest" description="Disordered" evidence="1">
    <location>
        <begin position="31"/>
        <end position="58"/>
    </location>
</feature>
<dbReference type="Proteomes" id="UP000256297">
    <property type="component" value="Chromosome CBM2589_b"/>
</dbReference>
<reference evidence="2" key="1">
    <citation type="submission" date="2018-01" db="EMBL/GenBank/DDBJ databases">
        <authorList>
            <person name="Clerissi C."/>
        </authorList>
    </citation>
    <scope>NUCLEOTIDE SEQUENCE</scope>
    <source>
        <strain evidence="2">Cupriavidus taiwanensis STM 3521</strain>
    </source>
</reference>